<dbReference type="EMBL" id="BMQB01000001">
    <property type="protein sequence ID" value="GGJ80763.1"/>
    <property type="molecule type" value="Genomic_DNA"/>
</dbReference>
<feature type="signal peptide" evidence="1">
    <location>
        <begin position="1"/>
        <end position="28"/>
    </location>
</feature>
<evidence type="ECO:0008006" key="4">
    <source>
        <dbReference type="Google" id="ProtNLM"/>
    </source>
</evidence>
<dbReference type="RefSeq" id="WP_189168629.1">
    <property type="nucleotide sequence ID" value="NZ_BMQB01000001.1"/>
</dbReference>
<keyword evidence="3" id="KW-1185">Reference proteome</keyword>
<dbReference type="PANTHER" id="PTHR38847:SF1">
    <property type="entry name" value="PSEUDOURIDINE SYNTHASE RSUA_RLUA-LIKE DOMAIN-CONTAINING PROTEIN"/>
    <property type="match status" value="1"/>
</dbReference>
<dbReference type="AlphaFoldDB" id="A0A8J3B127"/>
<evidence type="ECO:0000313" key="3">
    <source>
        <dbReference type="Proteomes" id="UP000649739"/>
    </source>
</evidence>
<sequence>MKTYVSRLLAGALVAACVGAGVAVPAAAARSAGPPQLELAGLSGAGCPNDGTTHVEINPAGSGFTILYGAFEVRTPTTPAVKACTVTFKVKLDPGYRLGVRKVDYRGEAVLVARGSAEFKAKYFWQGVSRTEELPGWKRTGPYDSSWQATHTLTEFWGSRCGGTDQLVITQNLKATGTGTNVVNMETADSRYSTIWELDTKPCTTRA</sequence>
<reference evidence="2" key="1">
    <citation type="journal article" date="2014" name="Int. J. Syst. Evol. Microbiol.">
        <title>Complete genome sequence of Corynebacterium casei LMG S-19264T (=DSM 44701T), isolated from a smear-ripened cheese.</title>
        <authorList>
            <consortium name="US DOE Joint Genome Institute (JGI-PGF)"/>
            <person name="Walter F."/>
            <person name="Albersmeier A."/>
            <person name="Kalinowski J."/>
            <person name="Ruckert C."/>
        </authorList>
    </citation>
    <scope>NUCLEOTIDE SEQUENCE</scope>
    <source>
        <strain evidence="2">JCM 3090</strain>
    </source>
</reference>
<accession>A0A8J3B127</accession>
<dbReference type="InterPro" id="IPR025649">
    <property type="entry name" value="DUF4360"/>
</dbReference>
<dbReference type="PANTHER" id="PTHR38847">
    <property type="match status" value="1"/>
</dbReference>
<comment type="caution">
    <text evidence="2">The sequence shown here is derived from an EMBL/GenBank/DDBJ whole genome shotgun (WGS) entry which is preliminary data.</text>
</comment>
<organism evidence="2 3">
    <name type="scientific">Pilimelia anulata</name>
    <dbReference type="NCBI Taxonomy" id="53371"/>
    <lineage>
        <taxon>Bacteria</taxon>
        <taxon>Bacillati</taxon>
        <taxon>Actinomycetota</taxon>
        <taxon>Actinomycetes</taxon>
        <taxon>Micromonosporales</taxon>
        <taxon>Micromonosporaceae</taxon>
        <taxon>Pilimelia</taxon>
    </lineage>
</organism>
<dbReference type="Pfam" id="PF14273">
    <property type="entry name" value="DUF4360"/>
    <property type="match status" value="1"/>
</dbReference>
<gene>
    <name evidence="2" type="ORF">GCM10010123_08360</name>
</gene>
<proteinExistence type="predicted"/>
<protein>
    <recommendedName>
        <fullName evidence="4">DUF4360 domain-containing protein</fullName>
    </recommendedName>
</protein>
<name>A0A8J3B127_9ACTN</name>
<evidence type="ECO:0000313" key="2">
    <source>
        <dbReference type="EMBL" id="GGJ80763.1"/>
    </source>
</evidence>
<evidence type="ECO:0000256" key="1">
    <source>
        <dbReference type="SAM" id="SignalP"/>
    </source>
</evidence>
<feature type="chain" id="PRO_5035233345" description="DUF4360 domain-containing protein" evidence="1">
    <location>
        <begin position="29"/>
        <end position="207"/>
    </location>
</feature>
<dbReference type="Proteomes" id="UP000649739">
    <property type="component" value="Unassembled WGS sequence"/>
</dbReference>
<reference evidence="2" key="2">
    <citation type="submission" date="2020-09" db="EMBL/GenBank/DDBJ databases">
        <authorList>
            <person name="Sun Q."/>
            <person name="Ohkuma M."/>
        </authorList>
    </citation>
    <scope>NUCLEOTIDE SEQUENCE</scope>
    <source>
        <strain evidence="2">JCM 3090</strain>
    </source>
</reference>
<keyword evidence="1" id="KW-0732">Signal</keyword>